<dbReference type="EMBL" id="JAPDNS010000002">
    <property type="protein sequence ID" value="MCW3485900.1"/>
    <property type="molecule type" value="Genomic_DNA"/>
</dbReference>
<evidence type="ECO:0000313" key="7">
    <source>
        <dbReference type="EMBL" id="MCW3485900.1"/>
    </source>
</evidence>
<organism evidence="7 8">
    <name type="scientific">Chitinophaga nivalis</name>
    <dbReference type="NCBI Taxonomy" id="2991709"/>
    <lineage>
        <taxon>Bacteria</taxon>
        <taxon>Pseudomonadati</taxon>
        <taxon>Bacteroidota</taxon>
        <taxon>Chitinophagia</taxon>
        <taxon>Chitinophagales</taxon>
        <taxon>Chitinophagaceae</taxon>
        <taxon>Chitinophaga</taxon>
    </lineage>
</organism>
<proteinExistence type="inferred from homology"/>
<feature type="domain" description="RNA polymerase sigma-70 region 2" evidence="5">
    <location>
        <begin position="24"/>
        <end position="87"/>
    </location>
</feature>
<dbReference type="InterPro" id="IPR013249">
    <property type="entry name" value="RNA_pol_sigma70_r4_t2"/>
</dbReference>
<evidence type="ECO:0000256" key="1">
    <source>
        <dbReference type="ARBA" id="ARBA00010641"/>
    </source>
</evidence>
<name>A0ABT3IPL4_9BACT</name>
<comment type="caution">
    <text evidence="7">The sequence shown here is derived from an EMBL/GenBank/DDBJ whole genome shotgun (WGS) entry which is preliminary data.</text>
</comment>
<dbReference type="Gene3D" id="1.10.10.10">
    <property type="entry name" value="Winged helix-like DNA-binding domain superfamily/Winged helix DNA-binding domain"/>
    <property type="match status" value="1"/>
</dbReference>
<dbReference type="InterPro" id="IPR013324">
    <property type="entry name" value="RNA_pol_sigma_r3/r4-like"/>
</dbReference>
<dbReference type="RefSeq" id="WP_264732717.1">
    <property type="nucleotide sequence ID" value="NZ_JAPDNR010000001.1"/>
</dbReference>
<dbReference type="PANTHER" id="PTHR43133:SF46">
    <property type="entry name" value="RNA POLYMERASE SIGMA-70 FACTOR ECF SUBFAMILY"/>
    <property type="match status" value="1"/>
</dbReference>
<sequence>MKEYSDIVLMKMISEDDEQAFAALYQRYWQDCYQTAINMIHLRDVAQDIVQEVFFKIWEKRYELHIVSVKAYLQQATRNRVLNAIRDFKTDGEFYNRLAQITVELLQENHVLLREHEQLLDMLIRTLPDDCRETFRLSRIENLTYKEIAVRLQVAEKTVEKRISKSLQHFRHHYHLLGIYLLYMLRP</sequence>
<dbReference type="InterPro" id="IPR014284">
    <property type="entry name" value="RNA_pol_sigma-70_dom"/>
</dbReference>
<keyword evidence="4" id="KW-0804">Transcription</keyword>
<dbReference type="PANTHER" id="PTHR43133">
    <property type="entry name" value="RNA POLYMERASE ECF-TYPE SIGMA FACTO"/>
    <property type="match status" value="1"/>
</dbReference>
<reference evidence="7 8" key="1">
    <citation type="submission" date="2022-10" db="EMBL/GenBank/DDBJ databases">
        <title>Chitinophaga nivalis PC15 sp. nov., isolated from Pyeongchang county, South Korea.</title>
        <authorList>
            <person name="Trinh H.N."/>
        </authorList>
    </citation>
    <scope>NUCLEOTIDE SEQUENCE [LARGE SCALE GENOMIC DNA]</scope>
    <source>
        <strain evidence="7 8">PC14</strain>
    </source>
</reference>
<dbReference type="Gene3D" id="1.10.1740.10">
    <property type="match status" value="1"/>
</dbReference>
<dbReference type="NCBIfam" id="TIGR02937">
    <property type="entry name" value="sigma70-ECF"/>
    <property type="match status" value="1"/>
</dbReference>
<gene>
    <name evidence="7" type="ORF">OL497_18490</name>
</gene>
<keyword evidence="2" id="KW-0805">Transcription regulation</keyword>
<dbReference type="SUPFAM" id="SSF88659">
    <property type="entry name" value="Sigma3 and sigma4 domains of RNA polymerase sigma factors"/>
    <property type="match status" value="1"/>
</dbReference>
<evidence type="ECO:0000313" key="8">
    <source>
        <dbReference type="Proteomes" id="UP001207742"/>
    </source>
</evidence>
<protein>
    <submittedName>
        <fullName evidence="7">RNA polymerase sigma-70 factor</fullName>
    </submittedName>
</protein>
<keyword evidence="8" id="KW-1185">Reference proteome</keyword>
<dbReference type="InterPro" id="IPR014327">
    <property type="entry name" value="RNA_pol_sigma70_bacteroid"/>
</dbReference>
<evidence type="ECO:0000256" key="4">
    <source>
        <dbReference type="ARBA" id="ARBA00023163"/>
    </source>
</evidence>
<evidence type="ECO:0000259" key="5">
    <source>
        <dbReference type="Pfam" id="PF04542"/>
    </source>
</evidence>
<dbReference type="InterPro" id="IPR039425">
    <property type="entry name" value="RNA_pol_sigma-70-like"/>
</dbReference>
<dbReference type="Pfam" id="PF08281">
    <property type="entry name" value="Sigma70_r4_2"/>
    <property type="match status" value="1"/>
</dbReference>
<dbReference type="InterPro" id="IPR013325">
    <property type="entry name" value="RNA_pol_sigma_r2"/>
</dbReference>
<dbReference type="NCBIfam" id="TIGR02985">
    <property type="entry name" value="Sig70_bacteroi1"/>
    <property type="match status" value="1"/>
</dbReference>
<feature type="domain" description="RNA polymerase sigma factor 70 region 4 type 2" evidence="6">
    <location>
        <begin position="118"/>
        <end position="169"/>
    </location>
</feature>
<evidence type="ECO:0000259" key="6">
    <source>
        <dbReference type="Pfam" id="PF08281"/>
    </source>
</evidence>
<dbReference type="Proteomes" id="UP001207742">
    <property type="component" value="Unassembled WGS sequence"/>
</dbReference>
<dbReference type="SUPFAM" id="SSF88946">
    <property type="entry name" value="Sigma2 domain of RNA polymerase sigma factors"/>
    <property type="match status" value="1"/>
</dbReference>
<dbReference type="InterPro" id="IPR007627">
    <property type="entry name" value="RNA_pol_sigma70_r2"/>
</dbReference>
<comment type="similarity">
    <text evidence="1">Belongs to the sigma-70 factor family. ECF subfamily.</text>
</comment>
<evidence type="ECO:0000256" key="2">
    <source>
        <dbReference type="ARBA" id="ARBA00023015"/>
    </source>
</evidence>
<accession>A0ABT3IPL4</accession>
<dbReference type="InterPro" id="IPR036388">
    <property type="entry name" value="WH-like_DNA-bd_sf"/>
</dbReference>
<dbReference type="Pfam" id="PF04542">
    <property type="entry name" value="Sigma70_r2"/>
    <property type="match status" value="1"/>
</dbReference>
<keyword evidence="3" id="KW-0731">Sigma factor</keyword>
<evidence type="ECO:0000256" key="3">
    <source>
        <dbReference type="ARBA" id="ARBA00023082"/>
    </source>
</evidence>